<dbReference type="VEuPathDB" id="PlasmoDB:PRCDC_0508100"/>
<proteinExistence type="predicted"/>
<sequence>KNIPIYNKSITSVDNLKSLNTRVYELSPIVNKNLKSCTMIYNDDKEENKESYEKNDKKTNTLNTLNLKELRNEQENIFNKNDIQQKEDKNKNIFKYRNDTENSMSLKKTISDCEVSKSQNTLTGEENYDSNYYISKNISKYNMDKKEYEKNNQLKMSGKDIRNISPNLDKLNDKKDFYGNDMSTQNSSENFSSFEKPMEINNSNYNLCNKYLNHEKDQKINSVHNLNDNNNNNNNNNNNTKKENNILSKDIINHNNITDICYNNNNSYKYFDEIAKEMEYAKNNNYDLKKKLQEQILIQRGLLKIKEQQQVYLELLKKNDIKQHKENIHNII</sequence>
<reference evidence="1 2" key="1">
    <citation type="journal article" date="2016" name="Nat. Commun.">
        <title>Genomes of cryptic chimpanzee Plasmodium species reveal key evolutionary events leading to human malaria.</title>
        <authorList>
            <person name="Sundararaman S.A."/>
            <person name="Plenderleith L.J."/>
            <person name="Liu W."/>
            <person name="Loy D.E."/>
            <person name="Learn G.H."/>
            <person name="Li Y."/>
            <person name="Shaw K.S."/>
            <person name="Ayouba A."/>
            <person name="Peeters M."/>
            <person name="Speede S."/>
            <person name="Shaw G.M."/>
            <person name="Bushman F.D."/>
            <person name="Brisson D."/>
            <person name="Rayner J.C."/>
            <person name="Sharp P.M."/>
            <person name="Hahn B.H."/>
        </authorList>
    </citation>
    <scope>NUCLEOTIDE SEQUENCE [LARGE SCALE GENOMIC DNA]</scope>
    <source>
        <strain evidence="1 2">SY57</strain>
    </source>
</reference>
<organism evidence="1 2">
    <name type="scientific">Plasmodium reichenowi</name>
    <dbReference type="NCBI Taxonomy" id="5854"/>
    <lineage>
        <taxon>Eukaryota</taxon>
        <taxon>Sar</taxon>
        <taxon>Alveolata</taxon>
        <taxon>Apicomplexa</taxon>
        <taxon>Aconoidasida</taxon>
        <taxon>Haemosporida</taxon>
        <taxon>Plasmodiidae</taxon>
        <taxon>Plasmodium</taxon>
        <taxon>Plasmodium (Laverania)</taxon>
    </lineage>
</organism>
<protein>
    <submittedName>
        <fullName evidence="1">Uncharacterized protein</fullName>
    </submittedName>
</protein>
<dbReference type="KEGG" id="prei:PRSY57_0006200C"/>
<name>A0A151L3G3_PLARE</name>
<dbReference type="AlphaFoldDB" id="A0A151L3G3"/>
<feature type="non-terminal residue" evidence="1">
    <location>
        <position position="1"/>
    </location>
</feature>
<dbReference type="VEuPathDB" id="PlasmoDB:PRG01_0508000"/>
<dbReference type="EMBL" id="LVLA01000098">
    <property type="protein sequence ID" value="KYN93490.1"/>
    <property type="molecule type" value="Genomic_DNA"/>
</dbReference>
<dbReference type="RefSeq" id="XP_019969835.1">
    <property type="nucleotide sequence ID" value="XM_020114163.1"/>
</dbReference>
<gene>
    <name evidence="1" type="ORF">PRSY57_0006200C</name>
</gene>
<evidence type="ECO:0000313" key="2">
    <source>
        <dbReference type="Proteomes" id="UP000076359"/>
    </source>
</evidence>
<accession>A0A151L3G3</accession>
<comment type="caution">
    <text evidence="1">The sequence shown here is derived from an EMBL/GenBank/DDBJ whole genome shotgun (WGS) entry which is preliminary data.</text>
</comment>
<dbReference type="GeneID" id="30953523"/>
<dbReference type="Proteomes" id="UP000076359">
    <property type="component" value="Unassembled WGS sequence"/>
</dbReference>
<evidence type="ECO:0000313" key="1">
    <source>
        <dbReference type="EMBL" id="KYN93490.1"/>
    </source>
</evidence>